<accession>A0A0M3K6I6</accession>
<feature type="compositionally biased region" description="Low complexity" evidence="1">
    <location>
        <begin position="1"/>
        <end position="15"/>
    </location>
</feature>
<dbReference type="InterPro" id="IPR050525">
    <property type="entry name" value="ECM_Assembly_Org"/>
</dbReference>
<reference evidence="3 4" key="2">
    <citation type="submission" date="2018-11" db="EMBL/GenBank/DDBJ databases">
        <authorList>
            <consortium name="Pathogen Informatics"/>
        </authorList>
    </citation>
    <scope>NUCLEOTIDE SEQUENCE [LARGE SCALE GENOMIC DNA]</scope>
</reference>
<name>A0A0M3K6I6_ANISI</name>
<evidence type="ECO:0000313" key="4">
    <source>
        <dbReference type="Proteomes" id="UP000267096"/>
    </source>
</evidence>
<feature type="region of interest" description="Disordered" evidence="1">
    <location>
        <begin position="1"/>
        <end position="38"/>
    </location>
</feature>
<dbReference type="WBParaSite" id="ASIM_0001657701-mRNA-1">
    <property type="protein sequence ID" value="ASIM_0001657701-mRNA-1"/>
    <property type="gene ID" value="ASIM_0001657701"/>
</dbReference>
<evidence type="ECO:0000313" key="5">
    <source>
        <dbReference type="WBParaSite" id="ASIM_0001657701-mRNA-1"/>
    </source>
</evidence>
<evidence type="ECO:0000256" key="1">
    <source>
        <dbReference type="SAM" id="MobiDB-lite"/>
    </source>
</evidence>
<protein>
    <submittedName>
        <fullName evidence="5">VWFA domain-containing protein</fullName>
    </submittedName>
</protein>
<dbReference type="Proteomes" id="UP000267096">
    <property type="component" value="Unassembled WGS sequence"/>
</dbReference>
<gene>
    <name evidence="3" type="ORF">ASIM_LOCUS15984</name>
</gene>
<reference evidence="5" key="1">
    <citation type="submission" date="2017-02" db="UniProtKB">
        <authorList>
            <consortium name="WormBaseParasite"/>
        </authorList>
    </citation>
    <scope>IDENTIFICATION</scope>
</reference>
<keyword evidence="4" id="KW-1185">Reference proteome</keyword>
<evidence type="ECO:0000259" key="2">
    <source>
        <dbReference type="PROSITE" id="PS50234"/>
    </source>
</evidence>
<dbReference type="EMBL" id="UYRR01032717">
    <property type="protein sequence ID" value="VDK56584.1"/>
    <property type="molecule type" value="Genomic_DNA"/>
</dbReference>
<dbReference type="PROSITE" id="PS50234">
    <property type="entry name" value="VWFA"/>
    <property type="match status" value="1"/>
</dbReference>
<dbReference type="SUPFAM" id="SSF53300">
    <property type="entry name" value="vWA-like"/>
    <property type="match status" value="1"/>
</dbReference>
<feature type="domain" description="VWFA" evidence="2">
    <location>
        <begin position="141"/>
        <end position="289"/>
    </location>
</feature>
<evidence type="ECO:0000313" key="3">
    <source>
        <dbReference type="EMBL" id="VDK56584.1"/>
    </source>
</evidence>
<dbReference type="AlphaFoldDB" id="A0A0M3K6I6"/>
<dbReference type="Gene3D" id="3.40.50.410">
    <property type="entry name" value="von Willebrand factor, type A domain"/>
    <property type="match status" value="1"/>
</dbReference>
<sequence length="300" mass="34223">MSPKNNTQQQQSTKQANVGNKQKVSNNQLPHRYEQRRTTDEQICAIEHEIELRRRISRIVNFNELYCETPPCGRLEDIPSEVTSIRSFDTESKKSFYADEREKDDEQSTELRLMIALILLGCLYLAVVDSASPNCDLGASDLIFVVQSSYDMSKKDFEDVKGFMKQYVDDLDIGPGSKSTRVGVVVFDRIREPYYRIKLAQATKLSHLQKAISTLRKIPCGYWWCQMQVDRTALEATQFALNIFNENASSDRMTKLLVILYGKEAFKDAEDIASSGTNNPSLRIAQIHVIPGWFNDVVDT</sequence>
<dbReference type="InterPro" id="IPR036465">
    <property type="entry name" value="vWFA_dom_sf"/>
</dbReference>
<dbReference type="InterPro" id="IPR002035">
    <property type="entry name" value="VWF_A"/>
</dbReference>
<proteinExistence type="predicted"/>
<organism evidence="5">
    <name type="scientific">Anisakis simplex</name>
    <name type="common">Herring worm</name>
    <dbReference type="NCBI Taxonomy" id="6269"/>
    <lineage>
        <taxon>Eukaryota</taxon>
        <taxon>Metazoa</taxon>
        <taxon>Ecdysozoa</taxon>
        <taxon>Nematoda</taxon>
        <taxon>Chromadorea</taxon>
        <taxon>Rhabditida</taxon>
        <taxon>Spirurina</taxon>
        <taxon>Ascaridomorpha</taxon>
        <taxon>Ascaridoidea</taxon>
        <taxon>Anisakidae</taxon>
        <taxon>Anisakis</taxon>
        <taxon>Anisakis simplex complex</taxon>
    </lineage>
</organism>
<dbReference type="PANTHER" id="PTHR24020:SF84">
    <property type="entry name" value="VWFA DOMAIN-CONTAINING PROTEIN"/>
    <property type="match status" value="1"/>
</dbReference>
<dbReference type="OrthoDB" id="6022609at2759"/>
<dbReference type="Pfam" id="PF00092">
    <property type="entry name" value="VWA"/>
    <property type="match status" value="1"/>
</dbReference>
<feature type="compositionally biased region" description="Polar residues" evidence="1">
    <location>
        <begin position="16"/>
        <end position="29"/>
    </location>
</feature>
<dbReference type="PANTHER" id="PTHR24020">
    <property type="entry name" value="COLLAGEN ALPHA"/>
    <property type="match status" value="1"/>
</dbReference>